<feature type="signal peptide" evidence="1">
    <location>
        <begin position="1"/>
        <end position="23"/>
    </location>
</feature>
<comment type="caution">
    <text evidence="3">The sequence shown here is derived from an EMBL/GenBank/DDBJ whole genome shotgun (WGS) entry which is preliminary data.</text>
</comment>
<dbReference type="RefSeq" id="WP_119439407.1">
    <property type="nucleotide sequence ID" value="NZ_QWGR01000013.1"/>
</dbReference>
<keyword evidence="4" id="KW-1185">Reference proteome</keyword>
<feature type="domain" description="3-keto-alpha-glucoside-1,2-lyase/3-keto-2-hydroxy-glucal hydratase" evidence="2">
    <location>
        <begin position="21"/>
        <end position="212"/>
    </location>
</feature>
<evidence type="ECO:0000259" key="2">
    <source>
        <dbReference type="Pfam" id="PF06439"/>
    </source>
</evidence>
<dbReference type="Pfam" id="PF06439">
    <property type="entry name" value="3keto-disac_hyd"/>
    <property type="match status" value="1"/>
</dbReference>
<dbReference type="PROSITE" id="PS51257">
    <property type="entry name" value="PROKAR_LIPOPROTEIN"/>
    <property type="match status" value="1"/>
</dbReference>
<accession>A0A399SUM5</accession>
<keyword evidence="1" id="KW-0732">Signal</keyword>
<dbReference type="AlphaFoldDB" id="A0A399SUM5"/>
<organism evidence="3 4">
    <name type="scientific">Maribellus luteus</name>
    <dbReference type="NCBI Taxonomy" id="2305463"/>
    <lineage>
        <taxon>Bacteria</taxon>
        <taxon>Pseudomonadati</taxon>
        <taxon>Bacteroidota</taxon>
        <taxon>Bacteroidia</taxon>
        <taxon>Marinilabiliales</taxon>
        <taxon>Prolixibacteraceae</taxon>
        <taxon>Maribellus</taxon>
    </lineage>
</organism>
<dbReference type="InterPro" id="IPR010496">
    <property type="entry name" value="AL/BT2_dom"/>
</dbReference>
<dbReference type="OrthoDB" id="9806233at2"/>
<protein>
    <submittedName>
        <fullName evidence="3">DUF1080 domain-containing protein</fullName>
    </submittedName>
</protein>
<dbReference type="Gene3D" id="2.60.120.560">
    <property type="entry name" value="Exo-inulinase, domain 1"/>
    <property type="match status" value="1"/>
</dbReference>
<evidence type="ECO:0000313" key="4">
    <source>
        <dbReference type="Proteomes" id="UP000265926"/>
    </source>
</evidence>
<proteinExistence type="predicted"/>
<evidence type="ECO:0000313" key="3">
    <source>
        <dbReference type="EMBL" id="RIJ46599.1"/>
    </source>
</evidence>
<dbReference type="Proteomes" id="UP000265926">
    <property type="component" value="Unassembled WGS sequence"/>
</dbReference>
<evidence type="ECO:0000256" key="1">
    <source>
        <dbReference type="SAM" id="SignalP"/>
    </source>
</evidence>
<dbReference type="EMBL" id="QWGR01000013">
    <property type="protein sequence ID" value="RIJ46599.1"/>
    <property type="molecule type" value="Genomic_DNA"/>
</dbReference>
<dbReference type="GO" id="GO:0016787">
    <property type="term" value="F:hydrolase activity"/>
    <property type="evidence" value="ECO:0007669"/>
    <property type="project" value="InterPro"/>
</dbReference>
<gene>
    <name evidence="3" type="ORF">D1614_18185</name>
</gene>
<sequence>MQTKSIVVLFVLGLLCSCQPKWQALFNDDLSNALDVNGVWSVQEGILTASEDACLFTNAEYENFVVDLEFKNETGTNSGVIVYCTDRENWIPNSVEVQISDDQHFKDQGWNPTFMCGGIFGHLAPSSSLVKQPGEWNHMNIRCEGQQITVTLNGEVSADMDMALWTSGTKNPDGTDIPSWLPKPFAELPTKGYIGFQGKHGEANIYFRNIKISPIK</sequence>
<feature type="chain" id="PRO_5017231783" evidence="1">
    <location>
        <begin position="24"/>
        <end position="216"/>
    </location>
</feature>
<reference evidence="3 4" key="1">
    <citation type="submission" date="2018-08" db="EMBL/GenBank/DDBJ databases">
        <title>Pallidiluteibacterium maritimus gen. nov., sp. nov., isolated from coastal sediment.</title>
        <authorList>
            <person name="Zhou L.Y."/>
        </authorList>
    </citation>
    <scope>NUCLEOTIDE SEQUENCE [LARGE SCALE GENOMIC DNA]</scope>
    <source>
        <strain evidence="3 4">XSD2</strain>
    </source>
</reference>
<name>A0A399SUM5_9BACT</name>